<keyword evidence="3" id="KW-0808">Transferase</keyword>
<comment type="caution">
    <text evidence="7">The sequence shown here is derived from an EMBL/GenBank/DDBJ whole genome shotgun (WGS) entry which is preliminary data.</text>
</comment>
<sequence length="605" mass="69487">MKNTMKTKIKNWFYKLKLYPSLMLTFNGIFVLAVLVILATSAVITGKITVKNYSTYASQFIQDLSRNVEYITNDVENKSRFILSESSIQEMLTAEHRNPAYNDILQRAKGEITRLIMEQDYIESLSVFDLKGNGFTVGDSPSYISSLSVWKKQSWYPEMIRKKGNYIWVSSDFTGIREQENKILFARVINRKDTMDGIGILMVVLDNTYLSKMINSLSNPAIGEFYIYGGEKLLFGPEEENREIQEFISGIKLTGKEEIDSRRSGRYFVTGCYDPHMDWNYLCVGMVRGVLSSQWINFLIVAMVTCIVIIIASYIYSRFSRGVTRELQSLNEIMGRAEDRNFKEEIKIRRIEEFIQLGGAYNKLINRIHILVNEVMREKLNAKQAQLENLQAQINPHFLYNTLDCISWKAMANDQTEIAEMIQCLSKMFRFSLGRGEKEIELSKEVENTRNYLLLQKKRFEDKLVYLIDIPDSVMKYRVIKFFLQPLVENSILHGIQSKPEKGYIGISAGEEDGQLVVRVWDNGTGIDEQQVAVLLRGDTYDSSGKRHRHGIYNVNERLKMRYGEESALRFENRKNGGTKVTIRIPVDKLQGRSGGSNVSGITGG</sequence>
<reference evidence="7 8" key="1">
    <citation type="submission" date="2024-04" db="EMBL/GenBank/DDBJ databases">
        <title>Defined microbial consortia suppress multidrug-resistant proinflammatory Enterobacteriaceae via ecological control.</title>
        <authorList>
            <person name="Furuichi M."/>
            <person name="Kawaguchi T."/>
            <person name="Pust M."/>
            <person name="Yasuma K."/>
            <person name="Plichta D."/>
            <person name="Hasegawa N."/>
            <person name="Ohya T."/>
            <person name="Bhattarai S."/>
            <person name="Sasajima S."/>
            <person name="Aoto Y."/>
            <person name="Tuganbaev T."/>
            <person name="Yaginuma M."/>
            <person name="Ueda M."/>
            <person name="Okahashi N."/>
            <person name="Amafuji K."/>
            <person name="Kiridooshi Y."/>
            <person name="Sugita K."/>
            <person name="Strazar M."/>
            <person name="Skelly A."/>
            <person name="Suda W."/>
            <person name="Hattori M."/>
            <person name="Nakamoto N."/>
            <person name="Caballero S."/>
            <person name="Norman J."/>
            <person name="Olle B."/>
            <person name="Tanoue T."/>
            <person name="Arita M."/>
            <person name="Bucci V."/>
            <person name="Atarashi K."/>
            <person name="Xavier R."/>
            <person name="Honda K."/>
        </authorList>
    </citation>
    <scope>NUCLEOTIDE SEQUENCE [LARGE SCALE GENOMIC DNA]</scope>
    <source>
        <strain evidence="8">k04-0078-D8-1</strain>
    </source>
</reference>
<name>A0ABQ0B614_9FIRM</name>
<evidence type="ECO:0000256" key="3">
    <source>
        <dbReference type="ARBA" id="ARBA00022679"/>
    </source>
</evidence>
<keyword evidence="5" id="KW-0812">Transmembrane</keyword>
<evidence type="ECO:0000313" key="7">
    <source>
        <dbReference type="EMBL" id="GAA6406873.1"/>
    </source>
</evidence>
<dbReference type="EMBL" id="BAABYW010000001">
    <property type="protein sequence ID" value="GAA6406873.1"/>
    <property type="molecule type" value="Genomic_DNA"/>
</dbReference>
<dbReference type="PANTHER" id="PTHR34220">
    <property type="entry name" value="SENSOR HISTIDINE KINASE YPDA"/>
    <property type="match status" value="1"/>
</dbReference>
<dbReference type="Pfam" id="PF02518">
    <property type="entry name" value="HATPase_c"/>
    <property type="match status" value="1"/>
</dbReference>
<evidence type="ECO:0000256" key="4">
    <source>
        <dbReference type="ARBA" id="ARBA00022777"/>
    </source>
</evidence>
<comment type="subcellular location">
    <subcellularLocation>
        <location evidence="1">Membrane</location>
    </subcellularLocation>
</comment>
<keyword evidence="5" id="KW-1133">Transmembrane helix</keyword>
<keyword evidence="2" id="KW-0597">Phosphoprotein</keyword>
<dbReference type="PANTHER" id="PTHR34220:SF7">
    <property type="entry name" value="SENSOR HISTIDINE KINASE YPDA"/>
    <property type="match status" value="1"/>
</dbReference>
<protein>
    <submittedName>
        <fullName evidence="7">Two-component system sensor histidine kinase YesM</fullName>
    </submittedName>
</protein>
<organism evidence="7 8">
    <name type="scientific">Blautia hominis</name>
    <dbReference type="NCBI Taxonomy" id="2025493"/>
    <lineage>
        <taxon>Bacteria</taxon>
        <taxon>Bacillati</taxon>
        <taxon>Bacillota</taxon>
        <taxon>Clostridia</taxon>
        <taxon>Lachnospirales</taxon>
        <taxon>Lachnospiraceae</taxon>
        <taxon>Blautia</taxon>
    </lineage>
</organism>
<keyword evidence="8" id="KW-1185">Reference proteome</keyword>
<dbReference type="InterPro" id="IPR050640">
    <property type="entry name" value="Bact_2-comp_sensor_kinase"/>
</dbReference>
<evidence type="ECO:0000256" key="2">
    <source>
        <dbReference type="ARBA" id="ARBA00022553"/>
    </source>
</evidence>
<feature type="domain" description="HAMP" evidence="6">
    <location>
        <begin position="321"/>
        <end position="373"/>
    </location>
</feature>
<dbReference type="Proteomes" id="UP001600943">
    <property type="component" value="Unassembled WGS sequence"/>
</dbReference>
<evidence type="ECO:0000313" key="8">
    <source>
        <dbReference type="Proteomes" id="UP001600943"/>
    </source>
</evidence>
<dbReference type="SUPFAM" id="SSF55874">
    <property type="entry name" value="ATPase domain of HSP90 chaperone/DNA topoisomerase II/histidine kinase"/>
    <property type="match status" value="1"/>
</dbReference>
<dbReference type="InterPro" id="IPR010559">
    <property type="entry name" value="Sig_transdc_His_kin_internal"/>
</dbReference>
<gene>
    <name evidence="7" type="primary">yesM_3</name>
    <name evidence="7" type="ORF">K040078D81_09900</name>
</gene>
<dbReference type="Gene3D" id="3.30.565.10">
    <property type="entry name" value="Histidine kinase-like ATPase, C-terminal domain"/>
    <property type="match status" value="1"/>
</dbReference>
<dbReference type="InterPro" id="IPR036890">
    <property type="entry name" value="HATPase_C_sf"/>
</dbReference>
<dbReference type="GO" id="GO:0016301">
    <property type="term" value="F:kinase activity"/>
    <property type="evidence" value="ECO:0007669"/>
    <property type="project" value="UniProtKB-KW"/>
</dbReference>
<dbReference type="Gene3D" id="6.10.340.10">
    <property type="match status" value="1"/>
</dbReference>
<dbReference type="InterPro" id="IPR003594">
    <property type="entry name" value="HATPase_dom"/>
</dbReference>
<feature type="transmembrane region" description="Helical" evidence="5">
    <location>
        <begin position="295"/>
        <end position="316"/>
    </location>
</feature>
<dbReference type="PROSITE" id="PS50885">
    <property type="entry name" value="HAMP"/>
    <property type="match status" value="1"/>
</dbReference>
<feature type="transmembrane region" description="Helical" evidence="5">
    <location>
        <begin position="21"/>
        <end position="44"/>
    </location>
</feature>
<evidence type="ECO:0000256" key="1">
    <source>
        <dbReference type="ARBA" id="ARBA00004370"/>
    </source>
</evidence>
<keyword evidence="5" id="KW-0472">Membrane</keyword>
<proteinExistence type="predicted"/>
<evidence type="ECO:0000256" key="5">
    <source>
        <dbReference type="SAM" id="Phobius"/>
    </source>
</evidence>
<dbReference type="RefSeq" id="WP_390403820.1">
    <property type="nucleotide sequence ID" value="NZ_BAABYW010000001.1"/>
</dbReference>
<evidence type="ECO:0000259" key="6">
    <source>
        <dbReference type="PROSITE" id="PS50885"/>
    </source>
</evidence>
<accession>A0ABQ0B614</accession>
<dbReference type="SMART" id="SM00387">
    <property type="entry name" value="HATPase_c"/>
    <property type="match status" value="1"/>
</dbReference>
<dbReference type="Pfam" id="PF06580">
    <property type="entry name" value="His_kinase"/>
    <property type="match status" value="1"/>
</dbReference>
<keyword evidence="4 7" id="KW-0418">Kinase</keyword>
<dbReference type="InterPro" id="IPR003660">
    <property type="entry name" value="HAMP_dom"/>
</dbReference>